<dbReference type="AlphaFoldDB" id="A0A951QDI9"/>
<dbReference type="InterPro" id="IPR027383">
    <property type="entry name" value="Znf_put"/>
</dbReference>
<dbReference type="Pfam" id="PF13490">
    <property type="entry name" value="zf-HC2"/>
    <property type="match status" value="1"/>
</dbReference>
<sequence>MTSDEIEKRDRFELLSAYLDGEVTADEKRQVEVLLATDPAMQRLHTRLMKLRYSFRSLPVPPSEQPVEQTVAQVFAKIERKPRRMAWGGGLAIAALFVGALVGIVPRTEFAPSMARIQPENAVPSNGLMIALDRPVIAIPKATVATPSSLPQ</sequence>
<proteinExistence type="predicted"/>
<reference evidence="3" key="1">
    <citation type="submission" date="2021-05" db="EMBL/GenBank/DDBJ databases">
        <authorList>
            <person name="Pietrasiak N."/>
            <person name="Ward R."/>
            <person name="Stajich J.E."/>
            <person name="Kurbessoian T."/>
        </authorList>
    </citation>
    <scope>NUCLEOTIDE SEQUENCE</scope>
    <source>
        <strain evidence="3">UHER 2000/2452</strain>
    </source>
</reference>
<evidence type="ECO:0000256" key="1">
    <source>
        <dbReference type="SAM" id="Phobius"/>
    </source>
</evidence>
<name>A0A951QDI9_9CYAN</name>
<evidence type="ECO:0000259" key="2">
    <source>
        <dbReference type="Pfam" id="PF13490"/>
    </source>
</evidence>
<dbReference type="EMBL" id="JAHHHD010000026">
    <property type="protein sequence ID" value="MBW4660827.1"/>
    <property type="molecule type" value="Genomic_DNA"/>
</dbReference>
<keyword evidence="1" id="KW-0472">Membrane</keyword>
<dbReference type="Proteomes" id="UP000757435">
    <property type="component" value="Unassembled WGS sequence"/>
</dbReference>
<feature type="domain" description="Putative zinc-finger" evidence="2">
    <location>
        <begin position="13"/>
        <end position="32"/>
    </location>
</feature>
<keyword evidence="1" id="KW-1133">Transmembrane helix</keyword>
<organism evidence="3 4">
    <name type="scientific">Drouetiella hepatica Uher 2000/2452</name>
    <dbReference type="NCBI Taxonomy" id="904376"/>
    <lineage>
        <taxon>Bacteria</taxon>
        <taxon>Bacillati</taxon>
        <taxon>Cyanobacteriota</taxon>
        <taxon>Cyanophyceae</taxon>
        <taxon>Oculatellales</taxon>
        <taxon>Oculatellaceae</taxon>
        <taxon>Drouetiella</taxon>
    </lineage>
</organism>
<protein>
    <submittedName>
        <fullName evidence="3">Fis family transcriptional regulator</fullName>
    </submittedName>
</protein>
<feature type="transmembrane region" description="Helical" evidence="1">
    <location>
        <begin position="85"/>
        <end position="105"/>
    </location>
</feature>
<reference evidence="3" key="2">
    <citation type="journal article" date="2022" name="Microbiol. Resour. Announc.">
        <title>Metagenome Sequencing to Explore Phylogenomics of Terrestrial Cyanobacteria.</title>
        <authorList>
            <person name="Ward R.D."/>
            <person name="Stajich J.E."/>
            <person name="Johansen J.R."/>
            <person name="Huntemann M."/>
            <person name="Clum A."/>
            <person name="Foster B."/>
            <person name="Foster B."/>
            <person name="Roux S."/>
            <person name="Palaniappan K."/>
            <person name="Varghese N."/>
            <person name="Mukherjee S."/>
            <person name="Reddy T.B.K."/>
            <person name="Daum C."/>
            <person name="Copeland A."/>
            <person name="Chen I.A."/>
            <person name="Ivanova N.N."/>
            <person name="Kyrpides N.C."/>
            <person name="Shapiro N."/>
            <person name="Eloe-Fadrosh E.A."/>
            <person name="Pietrasiak N."/>
        </authorList>
    </citation>
    <scope>NUCLEOTIDE SEQUENCE</scope>
    <source>
        <strain evidence="3">UHER 2000/2452</strain>
    </source>
</reference>
<comment type="caution">
    <text evidence="3">The sequence shown here is derived from an EMBL/GenBank/DDBJ whole genome shotgun (WGS) entry which is preliminary data.</text>
</comment>
<evidence type="ECO:0000313" key="3">
    <source>
        <dbReference type="EMBL" id="MBW4660827.1"/>
    </source>
</evidence>
<keyword evidence="1" id="KW-0812">Transmembrane</keyword>
<accession>A0A951QDI9</accession>
<evidence type="ECO:0000313" key="4">
    <source>
        <dbReference type="Proteomes" id="UP000757435"/>
    </source>
</evidence>
<gene>
    <name evidence="3" type="ORF">KME15_19305</name>
</gene>